<evidence type="ECO:0000313" key="1">
    <source>
        <dbReference type="EMBL" id="MBW0469922.1"/>
    </source>
</evidence>
<evidence type="ECO:0000313" key="2">
    <source>
        <dbReference type="Proteomes" id="UP000765509"/>
    </source>
</evidence>
<accession>A0A9Q3BS58</accession>
<name>A0A9Q3BS58_9BASI</name>
<dbReference type="EMBL" id="AVOT02002312">
    <property type="protein sequence ID" value="MBW0469922.1"/>
    <property type="molecule type" value="Genomic_DNA"/>
</dbReference>
<organism evidence="1 2">
    <name type="scientific">Austropuccinia psidii MF-1</name>
    <dbReference type="NCBI Taxonomy" id="1389203"/>
    <lineage>
        <taxon>Eukaryota</taxon>
        <taxon>Fungi</taxon>
        <taxon>Dikarya</taxon>
        <taxon>Basidiomycota</taxon>
        <taxon>Pucciniomycotina</taxon>
        <taxon>Pucciniomycetes</taxon>
        <taxon>Pucciniales</taxon>
        <taxon>Sphaerophragmiaceae</taxon>
        <taxon>Austropuccinia</taxon>
    </lineage>
</organism>
<gene>
    <name evidence="1" type="ORF">O181_009637</name>
</gene>
<sequence>MDLPPFTFHASLEKKWDVEEDPDEIENVLKVVSPAYHNYLAVLSKVKGEKFTPHRPSDHHIESEGYLPLVGVMYSLSNDDSETL</sequence>
<comment type="caution">
    <text evidence="1">The sequence shown here is derived from an EMBL/GenBank/DDBJ whole genome shotgun (WGS) entry which is preliminary data.</text>
</comment>
<dbReference type="AlphaFoldDB" id="A0A9Q3BS58"/>
<dbReference type="Proteomes" id="UP000765509">
    <property type="component" value="Unassembled WGS sequence"/>
</dbReference>
<protein>
    <submittedName>
        <fullName evidence="1">Uncharacterized protein</fullName>
    </submittedName>
</protein>
<reference evidence="1" key="1">
    <citation type="submission" date="2021-03" db="EMBL/GenBank/DDBJ databases">
        <title>Draft genome sequence of rust myrtle Austropuccinia psidii MF-1, a brazilian biotype.</title>
        <authorList>
            <person name="Quecine M.C."/>
            <person name="Pachon D.M.R."/>
            <person name="Bonatelli M.L."/>
            <person name="Correr F.H."/>
            <person name="Franceschini L.M."/>
            <person name="Leite T.F."/>
            <person name="Margarido G.R.A."/>
            <person name="Almeida C.A."/>
            <person name="Ferrarezi J.A."/>
            <person name="Labate C.A."/>
        </authorList>
    </citation>
    <scope>NUCLEOTIDE SEQUENCE</scope>
    <source>
        <strain evidence="1">MF-1</strain>
    </source>
</reference>
<proteinExistence type="predicted"/>
<keyword evidence="2" id="KW-1185">Reference proteome</keyword>